<keyword evidence="1" id="KW-0472">Membrane</keyword>
<organism evidence="2 3">
    <name type="scientific">Macrophomina phaseolina</name>
    <dbReference type="NCBI Taxonomy" id="35725"/>
    <lineage>
        <taxon>Eukaryota</taxon>
        <taxon>Fungi</taxon>
        <taxon>Dikarya</taxon>
        <taxon>Ascomycota</taxon>
        <taxon>Pezizomycotina</taxon>
        <taxon>Dothideomycetes</taxon>
        <taxon>Dothideomycetes incertae sedis</taxon>
        <taxon>Botryosphaeriales</taxon>
        <taxon>Botryosphaeriaceae</taxon>
        <taxon>Macrophomina</taxon>
    </lineage>
</organism>
<proteinExistence type="predicted"/>
<keyword evidence="3" id="KW-1185">Reference proteome</keyword>
<evidence type="ECO:0000256" key="1">
    <source>
        <dbReference type="SAM" id="Phobius"/>
    </source>
</evidence>
<dbReference type="Proteomes" id="UP000774617">
    <property type="component" value="Unassembled WGS sequence"/>
</dbReference>
<feature type="transmembrane region" description="Helical" evidence="1">
    <location>
        <begin position="12"/>
        <end position="32"/>
    </location>
</feature>
<gene>
    <name evidence="2" type="ORF">B0J12DRAFT_639363</name>
</gene>
<keyword evidence="1" id="KW-0812">Transmembrane</keyword>
<keyword evidence="1" id="KW-1133">Transmembrane helix</keyword>
<reference evidence="2 3" key="1">
    <citation type="journal article" date="2021" name="Nat. Commun.">
        <title>Genetic determinants of endophytism in the Arabidopsis root mycobiome.</title>
        <authorList>
            <person name="Mesny F."/>
            <person name="Miyauchi S."/>
            <person name="Thiergart T."/>
            <person name="Pickel B."/>
            <person name="Atanasova L."/>
            <person name="Karlsson M."/>
            <person name="Huettel B."/>
            <person name="Barry K.W."/>
            <person name="Haridas S."/>
            <person name="Chen C."/>
            <person name="Bauer D."/>
            <person name="Andreopoulos W."/>
            <person name="Pangilinan J."/>
            <person name="LaButti K."/>
            <person name="Riley R."/>
            <person name="Lipzen A."/>
            <person name="Clum A."/>
            <person name="Drula E."/>
            <person name="Henrissat B."/>
            <person name="Kohler A."/>
            <person name="Grigoriev I.V."/>
            <person name="Martin F.M."/>
            <person name="Hacquard S."/>
        </authorList>
    </citation>
    <scope>NUCLEOTIDE SEQUENCE [LARGE SCALE GENOMIC DNA]</scope>
    <source>
        <strain evidence="2 3">MPI-SDFR-AT-0080</strain>
    </source>
</reference>
<sequence length="100" mass="11451">NDFDVRTNRCRIVSIFLLHSHMPLLCCCSFFPCPPDCCDPHFLRRWLGPFLLSHLSLLLISNRRRRRRRSSVTADRWKGSAPGAGGGCAVFSARRPLWPV</sequence>
<dbReference type="EMBL" id="JAGTJR010000001">
    <property type="protein sequence ID" value="KAH7065178.1"/>
    <property type="molecule type" value="Genomic_DNA"/>
</dbReference>
<feature type="non-terminal residue" evidence="2">
    <location>
        <position position="100"/>
    </location>
</feature>
<protein>
    <submittedName>
        <fullName evidence="2">Uncharacterized protein</fullName>
    </submittedName>
</protein>
<name>A0ABQ8GV91_9PEZI</name>
<comment type="caution">
    <text evidence="2">The sequence shown here is derived from an EMBL/GenBank/DDBJ whole genome shotgun (WGS) entry which is preliminary data.</text>
</comment>
<feature type="transmembrane region" description="Helical" evidence="1">
    <location>
        <begin position="44"/>
        <end position="61"/>
    </location>
</feature>
<evidence type="ECO:0000313" key="2">
    <source>
        <dbReference type="EMBL" id="KAH7065178.1"/>
    </source>
</evidence>
<accession>A0ABQ8GV91</accession>
<feature type="non-terminal residue" evidence="2">
    <location>
        <position position="1"/>
    </location>
</feature>
<evidence type="ECO:0000313" key="3">
    <source>
        <dbReference type="Proteomes" id="UP000774617"/>
    </source>
</evidence>